<dbReference type="PROSITE" id="PS50195">
    <property type="entry name" value="PX"/>
    <property type="match status" value="1"/>
</dbReference>
<keyword evidence="6" id="KW-0963">Cytoplasm</keyword>
<evidence type="ECO:0000256" key="11">
    <source>
        <dbReference type="ARBA" id="ARBA00023121"/>
    </source>
</evidence>
<sequence length="344" mass="38344">MAASFVPVPIPVEGCRSWHKRTPPKSCGPPSPRGVAWMRGVGSRGVPEGCPSGHGGAAVEALSSSSSSVLEEGSVSDSWMERPNTPTLLGHEIMEERSKFTVYKILVTGSQGNSWVIFRRYADFCRLNDKLKELFPRFRLALPPKRWFKDNYDMEFLEERQIGLQTFLQNLIAHKDIINSEVVRQFLCLDNPPSPFDSLVESRAFCETLEETNHRLQKELLDKQREIDRLTKTLEEREDHIALLVKQAKDMSHCPQLPESPSALEDGHRVTDTSTHTEGDTDVTGHGQIPTDENEEDAGRQYSISVTEQELNPATSSSCEAAAPVKSHGAYWTTLVISDSPAPS</sequence>
<dbReference type="SMART" id="SM00312">
    <property type="entry name" value="PX"/>
    <property type="match status" value="1"/>
</dbReference>
<comment type="subcellular location">
    <subcellularLocation>
        <location evidence="4">Cytoplasm</location>
    </subcellularLocation>
    <subcellularLocation>
        <location evidence="1">Early endosome membrane</location>
    </subcellularLocation>
    <subcellularLocation>
        <location evidence="3">Late endosome membrane</location>
        <topology evidence="3">Peripheral membrane protein</topology>
        <orientation evidence="3">Cytoplasmic side</orientation>
    </subcellularLocation>
    <subcellularLocation>
        <location evidence="2">Lysosome</location>
    </subcellularLocation>
</comment>
<dbReference type="GO" id="GO:0031901">
    <property type="term" value="C:early endosome membrane"/>
    <property type="evidence" value="ECO:0007669"/>
    <property type="project" value="UniProtKB-SubCell"/>
</dbReference>
<dbReference type="Ensembl" id="ENSMMDT00005032288.1">
    <property type="protein sequence ID" value="ENSMMDP00005031573.1"/>
    <property type="gene ID" value="ENSMMDG00005014899.1"/>
</dbReference>
<dbReference type="GO" id="GO:0045022">
    <property type="term" value="P:early endosome to late endosome transport"/>
    <property type="evidence" value="ECO:0007669"/>
    <property type="project" value="TreeGrafter"/>
</dbReference>
<gene>
    <name evidence="19" type="primary">LOC115375459</name>
</gene>
<evidence type="ECO:0000256" key="6">
    <source>
        <dbReference type="ARBA" id="ARBA00022490"/>
    </source>
</evidence>
<dbReference type="GO" id="GO:0006622">
    <property type="term" value="P:protein targeting to lysosome"/>
    <property type="evidence" value="ECO:0007669"/>
    <property type="project" value="TreeGrafter"/>
</dbReference>
<evidence type="ECO:0000256" key="14">
    <source>
        <dbReference type="ARBA" id="ARBA00063452"/>
    </source>
</evidence>
<dbReference type="GeneID" id="115375459"/>
<evidence type="ECO:0000256" key="10">
    <source>
        <dbReference type="ARBA" id="ARBA00023054"/>
    </source>
</evidence>
<evidence type="ECO:0000256" key="1">
    <source>
        <dbReference type="ARBA" id="ARBA00004146"/>
    </source>
</evidence>
<dbReference type="AlphaFoldDB" id="A0A667YYW5"/>
<comment type="subunit">
    <text evidence="14">Homooligomer. Interacts with EGFR.</text>
</comment>
<organism evidence="19 20">
    <name type="scientific">Myripristis murdjan</name>
    <name type="common">pinecone soldierfish</name>
    <dbReference type="NCBI Taxonomy" id="586833"/>
    <lineage>
        <taxon>Eukaryota</taxon>
        <taxon>Metazoa</taxon>
        <taxon>Chordata</taxon>
        <taxon>Craniata</taxon>
        <taxon>Vertebrata</taxon>
        <taxon>Euteleostomi</taxon>
        <taxon>Actinopterygii</taxon>
        <taxon>Neopterygii</taxon>
        <taxon>Teleostei</taxon>
        <taxon>Neoteleostei</taxon>
        <taxon>Acanthomorphata</taxon>
        <taxon>Holocentriformes</taxon>
        <taxon>Holocentridae</taxon>
        <taxon>Myripristis</taxon>
    </lineage>
</organism>
<keyword evidence="7" id="KW-0597">Phosphoprotein</keyword>
<evidence type="ECO:0000256" key="7">
    <source>
        <dbReference type="ARBA" id="ARBA00022553"/>
    </source>
</evidence>
<keyword evidence="10 16" id="KW-0175">Coiled coil</keyword>
<dbReference type="OrthoDB" id="76516at2759"/>
<evidence type="ECO:0000313" key="19">
    <source>
        <dbReference type="Ensembl" id="ENSMMDP00005031573.1"/>
    </source>
</evidence>
<evidence type="ECO:0000313" key="20">
    <source>
        <dbReference type="Proteomes" id="UP000472263"/>
    </source>
</evidence>
<accession>A0A667YYW5</accession>
<dbReference type="GO" id="GO:0005764">
    <property type="term" value="C:lysosome"/>
    <property type="evidence" value="ECO:0007669"/>
    <property type="project" value="UniProtKB-SubCell"/>
</dbReference>
<dbReference type="SUPFAM" id="SSF64268">
    <property type="entry name" value="PX domain"/>
    <property type="match status" value="1"/>
</dbReference>
<evidence type="ECO:0000256" key="3">
    <source>
        <dbReference type="ARBA" id="ARBA00004492"/>
    </source>
</evidence>
<reference evidence="19" key="1">
    <citation type="submission" date="2019-06" db="EMBL/GenBank/DDBJ databases">
        <authorList>
            <consortium name="Wellcome Sanger Institute Data Sharing"/>
        </authorList>
    </citation>
    <scope>NUCLEOTIDE SEQUENCE [LARGE SCALE GENOMIC DNA]</scope>
</reference>
<dbReference type="Proteomes" id="UP000472263">
    <property type="component" value="Chromosome 17"/>
</dbReference>
<dbReference type="InterPro" id="IPR001683">
    <property type="entry name" value="PX_dom"/>
</dbReference>
<reference evidence="19" key="2">
    <citation type="submission" date="2025-08" db="UniProtKB">
        <authorList>
            <consortium name="Ensembl"/>
        </authorList>
    </citation>
    <scope>IDENTIFICATION</scope>
</reference>
<evidence type="ECO:0000256" key="15">
    <source>
        <dbReference type="ARBA" id="ARBA00071931"/>
    </source>
</evidence>
<dbReference type="InterPro" id="IPR036871">
    <property type="entry name" value="PX_dom_sf"/>
</dbReference>
<dbReference type="GO" id="GO:0008333">
    <property type="term" value="P:endosome to lysosome transport"/>
    <property type="evidence" value="ECO:0007669"/>
    <property type="project" value="TreeGrafter"/>
</dbReference>
<evidence type="ECO:0000256" key="4">
    <source>
        <dbReference type="ARBA" id="ARBA00004496"/>
    </source>
</evidence>
<reference evidence="19" key="3">
    <citation type="submission" date="2025-09" db="UniProtKB">
        <authorList>
            <consortium name="Ensembl"/>
        </authorList>
    </citation>
    <scope>IDENTIFICATION</scope>
</reference>
<dbReference type="FunFam" id="3.30.1520.10:FF:000011">
    <property type="entry name" value="Putative sorting nexin-16"/>
    <property type="match status" value="1"/>
</dbReference>
<dbReference type="GO" id="GO:0035091">
    <property type="term" value="F:phosphatidylinositol binding"/>
    <property type="evidence" value="ECO:0007669"/>
    <property type="project" value="InterPro"/>
</dbReference>
<evidence type="ECO:0000256" key="16">
    <source>
        <dbReference type="SAM" id="Coils"/>
    </source>
</evidence>
<evidence type="ECO:0000259" key="18">
    <source>
        <dbReference type="PROSITE" id="PS50195"/>
    </source>
</evidence>
<feature type="domain" description="PX" evidence="18">
    <location>
        <begin position="81"/>
        <end position="194"/>
    </location>
</feature>
<keyword evidence="13" id="KW-0458">Lysosome</keyword>
<evidence type="ECO:0000256" key="12">
    <source>
        <dbReference type="ARBA" id="ARBA00023136"/>
    </source>
</evidence>
<feature type="compositionally biased region" description="Basic and acidic residues" evidence="17">
    <location>
        <begin position="265"/>
        <end position="279"/>
    </location>
</feature>
<dbReference type="Pfam" id="PF00787">
    <property type="entry name" value="PX"/>
    <property type="match status" value="1"/>
</dbReference>
<keyword evidence="5" id="KW-0813">Transport</keyword>
<keyword evidence="8" id="KW-0967">Endosome</keyword>
<dbReference type="PANTHER" id="PTHR22999">
    <property type="entry name" value="PX SERINE/THREONINE KINASE PXK"/>
    <property type="match status" value="1"/>
</dbReference>
<keyword evidence="20" id="KW-1185">Reference proteome</keyword>
<name>A0A667YYW5_9TELE</name>
<evidence type="ECO:0000256" key="17">
    <source>
        <dbReference type="SAM" id="MobiDB-lite"/>
    </source>
</evidence>
<dbReference type="RefSeq" id="XP_029930717.1">
    <property type="nucleotide sequence ID" value="XM_030074857.1"/>
</dbReference>
<feature type="region of interest" description="Disordered" evidence="17">
    <location>
        <begin position="252"/>
        <end position="300"/>
    </location>
</feature>
<protein>
    <recommendedName>
        <fullName evidence="15">Sorting nexin-16</fullName>
    </recommendedName>
</protein>
<keyword evidence="9" id="KW-0653">Protein transport</keyword>
<dbReference type="PANTHER" id="PTHR22999:SF23">
    <property type="entry name" value="SORTING NEXIN-16"/>
    <property type="match status" value="1"/>
</dbReference>
<feature type="coiled-coil region" evidence="16">
    <location>
        <begin position="206"/>
        <end position="240"/>
    </location>
</feature>
<evidence type="ECO:0000256" key="5">
    <source>
        <dbReference type="ARBA" id="ARBA00022448"/>
    </source>
</evidence>
<dbReference type="InterPro" id="IPR051837">
    <property type="entry name" value="SortingNexin/PXDomain-PKLike"/>
</dbReference>
<dbReference type="Gene3D" id="3.30.1520.10">
    <property type="entry name" value="Phox-like domain"/>
    <property type="match status" value="1"/>
</dbReference>
<dbReference type="GeneTree" id="ENSGT00390000005651"/>
<dbReference type="InParanoid" id="A0A667YYW5"/>
<evidence type="ECO:0000256" key="9">
    <source>
        <dbReference type="ARBA" id="ARBA00022927"/>
    </source>
</evidence>
<evidence type="ECO:0000256" key="8">
    <source>
        <dbReference type="ARBA" id="ARBA00022753"/>
    </source>
</evidence>
<dbReference type="GO" id="GO:0031902">
    <property type="term" value="C:late endosome membrane"/>
    <property type="evidence" value="ECO:0007669"/>
    <property type="project" value="UniProtKB-SubCell"/>
</dbReference>
<proteinExistence type="predicted"/>
<keyword evidence="11" id="KW-0446">Lipid-binding</keyword>
<evidence type="ECO:0000256" key="13">
    <source>
        <dbReference type="ARBA" id="ARBA00023228"/>
    </source>
</evidence>
<keyword evidence="12" id="KW-0472">Membrane</keyword>
<evidence type="ECO:0000256" key="2">
    <source>
        <dbReference type="ARBA" id="ARBA00004371"/>
    </source>
</evidence>